<dbReference type="OrthoDB" id="20368at2759"/>
<dbReference type="KEGG" id="psco:LY89DRAFT_679587"/>
<protein>
    <recommendedName>
        <fullName evidence="3">Alternative oxidase</fullName>
    </recommendedName>
</protein>
<sequence length="434" mass="48548">MDFPSGLNRRYASLAGSLLAGIWLWVAFDRPYVFPEHVPWNIYSNSPQSPSSDVFDFPPLTSPAIKNVCARTQWNASVVFTCDSPIGSFAEIRNSVLHCVRYTIAAGGSLVMPRIVLKEDYGGLLAGNTTGLDHLFDVDHFRNSLDLSCPQLRLYKSVSEIKDKERANGPLPLLPDALLSGKSEGSQGFSVDWRDALNIWLKKYLSEDTKDPVIISLGRTYLHYSIHSDDDNFAQHFGKILKIRSDARSLATTVLLKMSSTYSLPLNPSPSKKGFMGAYLSTAPDPDRLLKEDQNYARFETQSKLYLDYATHSNMSLIYVASNQGIDVPRLFVDAKAQEIDVTAKFDLLKGKDRDYLLEMTTLQREMVDLLVMMNAAHFVGVGYSSFSWNVALRRHGARKIEQLSEQGQQFNDGLSVIYGTTGGHSEFITSMWP</sequence>
<keyword evidence="2" id="KW-1185">Reference proteome</keyword>
<evidence type="ECO:0000313" key="2">
    <source>
        <dbReference type="Proteomes" id="UP000070700"/>
    </source>
</evidence>
<gene>
    <name evidence="1" type="ORF">LY89DRAFT_679587</name>
</gene>
<reference evidence="1 2" key="1">
    <citation type="submission" date="2015-10" db="EMBL/GenBank/DDBJ databases">
        <title>Full genome of DAOMC 229536 Phialocephala scopiformis, a fungal endophyte of spruce producing the potent anti-insectan compound rugulosin.</title>
        <authorList>
            <consortium name="DOE Joint Genome Institute"/>
            <person name="Walker A.K."/>
            <person name="Frasz S.L."/>
            <person name="Seifert K.A."/>
            <person name="Miller J.D."/>
            <person name="Mondo S.J."/>
            <person name="Labutti K."/>
            <person name="Lipzen A."/>
            <person name="Dockter R."/>
            <person name="Kennedy M."/>
            <person name="Grigoriev I.V."/>
            <person name="Spatafora J.W."/>
        </authorList>
    </citation>
    <scope>NUCLEOTIDE SEQUENCE [LARGE SCALE GENOMIC DNA]</scope>
    <source>
        <strain evidence="1 2">CBS 120377</strain>
    </source>
</reference>
<evidence type="ECO:0000313" key="1">
    <source>
        <dbReference type="EMBL" id="KUJ24450.1"/>
    </source>
</evidence>
<dbReference type="Proteomes" id="UP000070700">
    <property type="component" value="Unassembled WGS sequence"/>
</dbReference>
<dbReference type="RefSeq" id="XP_018078805.1">
    <property type="nucleotide sequence ID" value="XM_018213905.1"/>
</dbReference>
<dbReference type="AlphaFoldDB" id="A0A194XVV7"/>
<name>A0A194XVV7_MOLSC</name>
<dbReference type="InParanoid" id="A0A194XVV7"/>
<accession>A0A194XVV7</accession>
<dbReference type="CDD" id="cd11296">
    <property type="entry name" value="O-FucT_like"/>
    <property type="match status" value="1"/>
</dbReference>
<proteinExistence type="predicted"/>
<organism evidence="1 2">
    <name type="scientific">Mollisia scopiformis</name>
    <name type="common">Conifer needle endophyte fungus</name>
    <name type="synonym">Phialocephala scopiformis</name>
    <dbReference type="NCBI Taxonomy" id="149040"/>
    <lineage>
        <taxon>Eukaryota</taxon>
        <taxon>Fungi</taxon>
        <taxon>Dikarya</taxon>
        <taxon>Ascomycota</taxon>
        <taxon>Pezizomycotina</taxon>
        <taxon>Leotiomycetes</taxon>
        <taxon>Helotiales</taxon>
        <taxon>Mollisiaceae</taxon>
        <taxon>Mollisia</taxon>
    </lineage>
</organism>
<dbReference type="Gene3D" id="3.40.50.11350">
    <property type="match status" value="1"/>
</dbReference>
<dbReference type="EMBL" id="KQ947404">
    <property type="protein sequence ID" value="KUJ24450.1"/>
    <property type="molecule type" value="Genomic_DNA"/>
</dbReference>
<dbReference type="GeneID" id="28823631"/>
<evidence type="ECO:0008006" key="3">
    <source>
        <dbReference type="Google" id="ProtNLM"/>
    </source>
</evidence>